<proteinExistence type="predicted"/>
<dbReference type="InterPro" id="IPR050641">
    <property type="entry name" value="RIFMO-like"/>
</dbReference>
<dbReference type="EMBL" id="JBFXLU010000326">
    <property type="protein sequence ID" value="KAL2829626.1"/>
    <property type="molecule type" value="Genomic_DNA"/>
</dbReference>
<sequence>MPYYVSLPSRDERCFKTPPLGTPVLIVGMGPSGLLAAFLLAKRSIECAVIERHELRLGQPKAHAINPRSLEIFRQTGLDTTKLRELGSCADEAFWVRFNTGLTSVELGRIPYERQDEAVKDVTPEPLFNVSQPVLESFLQEAAVETGLVTLHRGWIWDSFTLNAQGHPVSRLVARDNPKDIIEITSEYLLGADGADSNVRRKIPSIDWEGLGGRSAQKNFYCSIHARGDIRQRVTDSNQTAQLYFCLHPDHASGLIVYDLSDSWVHTHAVDTNTDDVSAYTEEKCRQLIDECVGPGIDYTVESANLWYTCPRVSSSFHDESKRVFLVGDAAHSFPPQGGLGINTGIADVHNLIWKLSWARTLNREDQARFLETYTLERKPVATANATRSMVNEARWIEFNQFATDLVHRGEASGQGMGTFMAQDHVRKALSEQIAANKAHFDSLGMQLGYVYDEHNPVQEAEESWIYIPSARPGARLPHTWLRKTRSVLDLVPYGAFTLFHVGGSFEKTFHLLHGQKVDVIVIDIMGDGRLEEWARSLGLDQGGGLLVRPDQHVLAVVRSDGEVQAHLVQYFGRK</sequence>
<feature type="domain" description="FAD-binding" evidence="5">
    <location>
        <begin position="22"/>
        <end position="388"/>
    </location>
</feature>
<dbReference type="SUPFAM" id="SSF51905">
    <property type="entry name" value="FAD/NAD(P)-binding domain"/>
    <property type="match status" value="1"/>
</dbReference>
<keyword evidence="4" id="KW-0560">Oxidoreductase</keyword>
<evidence type="ECO:0000313" key="7">
    <source>
        <dbReference type="Proteomes" id="UP001610446"/>
    </source>
</evidence>
<keyword evidence="3" id="KW-0274">FAD</keyword>
<evidence type="ECO:0000313" key="6">
    <source>
        <dbReference type="EMBL" id="KAL2829626.1"/>
    </source>
</evidence>
<dbReference type="Proteomes" id="UP001610446">
    <property type="component" value="Unassembled WGS sequence"/>
</dbReference>
<organism evidence="6 7">
    <name type="scientific">Aspergillus pseudoustus</name>
    <dbReference type="NCBI Taxonomy" id="1810923"/>
    <lineage>
        <taxon>Eukaryota</taxon>
        <taxon>Fungi</taxon>
        <taxon>Dikarya</taxon>
        <taxon>Ascomycota</taxon>
        <taxon>Pezizomycotina</taxon>
        <taxon>Eurotiomycetes</taxon>
        <taxon>Eurotiomycetidae</taxon>
        <taxon>Eurotiales</taxon>
        <taxon>Aspergillaceae</taxon>
        <taxon>Aspergillus</taxon>
        <taxon>Aspergillus subgen. Nidulantes</taxon>
    </lineage>
</organism>
<evidence type="ECO:0000256" key="2">
    <source>
        <dbReference type="ARBA" id="ARBA00022630"/>
    </source>
</evidence>
<dbReference type="Gene3D" id="3.40.30.120">
    <property type="match status" value="1"/>
</dbReference>
<evidence type="ECO:0000256" key="1">
    <source>
        <dbReference type="ARBA" id="ARBA00001974"/>
    </source>
</evidence>
<keyword evidence="7" id="KW-1185">Reference proteome</keyword>
<dbReference type="Gene3D" id="3.30.9.10">
    <property type="entry name" value="D-Amino Acid Oxidase, subunit A, domain 2"/>
    <property type="match status" value="1"/>
</dbReference>
<reference evidence="6 7" key="1">
    <citation type="submission" date="2024-07" db="EMBL/GenBank/DDBJ databases">
        <title>Section-level genome sequencing and comparative genomics of Aspergillus sections Usti and Cavernicolus.</title>
        <authorList>
            <consortium name="Lawrence Berkeley National Laboratory"/>
            <person name="Nybo J.L."/>
            <person name="Vesth T.C."/>
            <person name="Theobald S."/>
            <person name="Frisvad J.C."/>
            <person name="Larsen T.O."/>
            <person name="Kjaerboelling I."/>
            <person name="Rothschild-Mancinelli K."/>
            <person name="Lyhne E.K."/>
            <person name="Kogle M.E."/>
            <person name="Barry K."/>
            <person name="Clum A."/>
            <person name="Na H."/>
            <person name="Ledsgaard L."/>
            <person name="Lin J."/>
            <person name="Lipzen A."/>
            <person name="Kuo A."/>
            <person name="Riley R."/>
            <person name="Mondo S."/>
            <person name="Labutti K."/>
            <person name="Haridas S."/>
            <person name="Pangalinan J."/>
            <person name="Salamov A.A."/>
            <person name="Simmons B.A."/>
            <person name="Magnuson J.K."/>
            <person name="Chen J."/>
            <person name="Drula E."/>
            <person name="Henrissat B."/>
            <person name="Wiebenga A."/>
            <person name="Lubbers R.J."/>
            <person name="Gomes A.C."/>
            <person name="Makela M.R."/>
            <person name="Stajich J."/>
            <person name="Grigoriev I.V."/>
            <person name="Mortensen U.H."/>
            <person name="De Vries R.P."/>
            <person name="Baker S.E."/>
            <person name="Andersen M.R."/>
        </authorList>
    </citation>
    <scope>NUCLEOTIDE SEQUENCE [LARGE SCALE GENOMIC DNA]</scope>
    <source>
        <strain evidence="6 7">CBS 123904</strain>
    </source>
</reference>
<keyword evidence="2" id="KW-0285">Flavoprotein</keyword>
<dbReference type="PRINTS" id="PR00420">
    <property type="entry name" value="RNGMNOXGNASE"/>
</dbReference>
<protein>
    <submittedName>
        <fullName evidence="6">FAD binding domain-containing protein</fullName>
    </submittedName>
</protein>
<dbReference type="Pfam" id="PF01494">
    <property type="entry name" value="FAD_binding_3"/>
    <property type="match status" value="1"/>
</dbReference>
<comment type="cofactor">
    <cofactor evidence="1">
        <name>FAD</name>
        <dbReference type="ChEBI" id="CHEBI:57692"/>
    </cofactor>
</comment>
<dbReference type="Gene3D" id="3.50.50.60">
    <property type="entry name" value="FAD/NAD(P)-binding domain"/>
    <property type="match status" value="1"/>
</dbReference>
<evidence type="ECO:0000259" key="5">
    <source>
        <dbReference type="Pfam" id="PF01494"/>
    </source>
</evidence>
<dbReference type="InterPro" id="IPR002938">
    <property type="entry name" value="FAD-bd"/>
</dbReference>
<accession>A0ABR4IPD5</accession>
<dbReference type="Pfam" id="PF21274">
    <property type="entry name" value="Rng_hyd_C"/>
    <property type="match status" value="1"/>
</dbReference>
<gene>
    <name evidence="6" type="ORF">BJY01DRAFT_254914</name>
</gene>
<evidence type="ECO:0000256" key="3">
    <source>
        <dbReference type="ARBA" id="ARBA00022827"/>
    </source>
</evidence>
<evidence type="ECO:0000256" key="4">
    <source>
        <dbReference type="ARBA" id="ARBA00023002"/>
    </source>
</evidence>
<dbReference type="InterPro" id="IPR036188">
    <property type="entry name" value="FAD/NAD-bd_sf"/>
</dbReference>
<dbReference type="PANTHER" id="PTHR43004">
    <property type="entry name" value="TRK SYSTEM POTASSIUM UPTAKE PROTEIN"/>
    <property type="match status" value="1"/>
</dbReference>
<comment type="caution">
    <text evidence="6">The sequence shown here is derived from an EMBL/GenBank/DDBJ whole genome shotgun (WGS) entry which is preliminary data.</text>
</comment>
<name>A0ABR4IPD5_9EURO</name>
<dbReference type="PANTHER" id="PTHR43004:SF19">
    <property type="entry name" value="BINDING MONOOXYGENASE, PUTATIVE (JCVI)-RELATED"/>
    <property type="match status" value="1"/>
</dbReference>